<reference evidence="2 3" key="1">
    <citation type="submission" date="2015-11" db="EMBL/GenBank/DDBJ databases">
        <title>Expanding the genomic diversity of Burkholderia species for the development of highly accurate diagnostics.</title>
        <authorList>
            <person name="Sahl J."/>
            <person name="Keim P."/>
            <person name="Wagner D."/>
        </authorList>
    </citation>
    <scope>NUCLEOTIDE SEQUENCE [LARGE SCALE GENOMIC DNA]</scope>
    <source>
        <strain evidence="2 3">MSMB2087WGS</strain>
    </source>
</reference>
<dbReference type="InterPro" id="IPR009495">
    <property type="entry name" value="NrsF"/>
</dbReference>
<evidence type="ECO:0000313" key="2">
    <source>
        <dbReference type="EMBL" id="KWA72634.1"/>
    </source>
</evidence>
<evidence type="ECO:0000256" key="1">
    <source>
        <dbReference type="SAM" id="Phobius"/>
    </source>
</evidence>
<keyword evidence="1" id="KW-1133">Transmembrane helix</keyword>
<feature type="transmembrane region" description="Helical" evidence="1">
    <location>
        <begin position="92"/>
        <end position="112"/>
    </location>
</feature>
<dbReference type="Proteomes" id="UP000060630">
    <property type="component" value="Unassembled WGS sequence"/>
</dbReference>
<dbReference type="AlphaFoldDB" id="A0A103Q0M9"/>
<protein>
    <recommendedName>
        <fullName evidence="4">DUF1109 domain-containing protein</fullName>
    </recommendedName>
</protein>
<keyword evidence="1" id="KW-0472">Membrane</keyword>
<feature type="transmembrane region" description="Helical" evidence="1">
    <location>
        <begin position="61"/>
        <end position="85"/>
    </location>
</feature>
<proteinExistence type="predicted"/>
<dbReference type="EMBL" id="LPHD01000194">
    <property type="protein sequence ID" value="KWA72634.1"/>
    <property type="molecule type" value="Genomic_DNA"/>
</dbReference>
<organism evidence="2 3">
    <name type="scientific">Burkholderia ubonensis</name>
    <dbReference type="NCBI Taxonomy" id="101571"/>
    <lineage>
        <taxon>Bacteria</taxon>
        <taxon>Pseudomonadati</taxon>
        <taxon>Pseudomonadota</taxon>
        <taxon>Betaproteobacteria</taxon>
        <taxon>Burkholderiales</taxon>
        <taxon>Burkholderiaceae</taxon>
        <taxon>Burkholderia</taxon>
        <taxon>Burkholderia cepacia complex</taxon>
    </lineage>
</organism>
<feature type="transmembrane region" description="Helical" evidence="1">
    <location>
        <begin position="29"/>
        <end position="49"/>
    </location>
</feature>
<comment type="caution">
    <text evidence="2">The sequence shown here is derived from an EMBL/GenBank/DDBJ whole genome shotgun (WGS) entry which is preliminary data.</text>
</comment>
<feature type="transmembrane region" description="Helical" evidence="1">
    <location>
        <begin position="132"/>
        <end position="150"/>
    </location>
</feature>
<gene>
    <name evidence="2" type="ORF">WL29_05315</name>
</gene>
<dbReference type="Pfam" id="PF06532">
    <property type="entry name" value="NrsF"/>
    <property type="match status" value="1"/>
</dbReference>
<name>A0A103Q0M9_9BURK</name>
<feature type="transmembrane region" description="Helical" evidence="1">
    <location>
        <begin position="162"/>
        <end position="181"/>
    </location>
</feature>
<sequence length="219" mass="23252">MRRSTSELIEALVADSAPVRPLRQPLWRAAGWLTFAVLLLVCIATAHGLRPDLSLKLHESAYVTAIVAAIVTAVLAVVAAFVTSVPGRSLRWLLLPLPALLAWISTIGYGCLTNWVQIGPDGLSPGETARCFATLVLTGVPLSSTLLIMLRHVARLAPMPAAMAGSVAVSAMTAVALSLFHPVDATVLILTWNVGLTAVLLIGSAWYGPRLFHWIASFS</sequence>
<accession>A0A103Q0M9</accession>
<keyword evidence="1" id="KW-0812">Transmembrane</keyword>
<evidence type="ECO:0008006" key="4">
    <source>
        <dbReference type="Google" id="ProtNLM"/>
    </source>
</evidence>
<feature type="transmembrane region" description="Helical" evidence="1">
    <location>
        <begin position="187"/>
        <end position="207"/>
    </location>
</feature>
<evidence type="ECO:0000313" key="3">
    <source>
        <dbReference type="Proteomes" id="UP000060630"/>
    </source>
</evidence>
<dbReference type="RefSeq" id="WP_059652854.1">
    <property type="nucleotide sequence ID" value="NZ_LOXJ01000008.1"/>
</dbReference>